<dbReference type="Proteomes" id="UP000033977">
    <property type="component" value="Unassembled WGS sequence"/>
</dbReference>
<evidence type="ECO:0008006" key="4">
    <source>
        <dbReference type="Google" id="ProtNLM"/>
    </source>
</evidence>
<gene>
    <name evidence="2" type="ORF">UW49_C0013G0008</name>
</gene>
<organism evidence="2 3">
    <name type="scientific">Candidatus Giovannonibacteria bacterium GW2011_GWB1_44_23</name>
    <dbReference type="NCBI Taxonomy" id="1618652"/>
    <lineage>
        <taxon>Bacteria</taxon>
        <taxon>Candidatus Giovannoniibacteriota</taxon>
    </lineage>
</organism>
<dbReference type="InterPro" id="IPR007497">
    <property type="entry name" value="SIMPL/DUF541"/>
</dbReference>
<protein>
    <recommendedName>
        <fullName evidence="4">26 kDa periplasmic immunogenic protein</fullName>
    </recommendedName>
</protein>
<dbReference type="AlphaFoldDB" id="A0A0G1IC97"/>
<dbReference type="EMBL" id="LCIN01000013">
    <property type="protein sequence ID" value="KKT56845.1"/>
    <property type="molecule type" value="Genomic_DNA"/>
</dbReference>
<name>A0A0G1IC97_9BACT</name>
<dbReference type="Gene3D" id="3.30.110.170">
    <property type="entry name" value="Protein of unknown function (DUF541), domain 1"/>
    <property type="match status" value="1"/>
</dbReference>
<dbReference type="Pfam" id="PF04402">
    <property type="entry name" value="SIMPL"/>
    <property type="match status" value="1"/>
</dbReference>
<keyword evidence="1" id="KW-1133">Transmembrane helix</keyword>
<comment type="caution">
    <text evidence="2">The sequence shown here is derived from an EMBL/GenBank/DDBJ whole genome shotgun (WGS) entry which is preliminary data.</text>
</comment>
<dbReference type="GO" id="GO:0006974">
    <property type="term" value="P:DNA damage response"/>
    <property type="evidence" value="ECO:0007669"/>
    <property type="project" value="TreeGrafter"/>
</dbReference>
<dbReference type="PANTHER" id="PTHR34387:SF1">
    <property type="entry name" value="PERIPLASMIC IMMUNOGENIC PROTEIN"/>
    <property type="match status" value="1"/>
</dbReference>
<dbReference type="InterPro" id="IPR052022">
    <property type="entry name" value="26kDa_periplasmic_antigen"/>
</dbReference>
<evidence type="ECO:0000313" key="3">
    <source>
        <dbReference type="Proteomes" id="UP000033977"/>
    </source>
</evidence>
<proteinExistence type="predicted"/>
<dbReference type="PANTHER" id="PTHR34387">
    <property type="entry name" value="SLR1258 PROTEIN"/>
    <property type="match status" value="1"/>
</dbReference>
<keyword evidence="1" id="KW-0812">Transmembrane</keyword>
<feature type="transmembrane region" description="Helical" evidence="1">
    <location>
        <begin position="17"/>
        <end position="36"/>
    </location>
</feature>
<evidence type="ECO:0000256" key="1">
    <source>
        <dbReference type="SAM" id="Phobius"/>
    </source>
</evidence>
<sequence length="255" mass="27631">MDINESKYLYIRPPKEALWAMTVFLALASVFMAVKINGEWRGYGRTIPPNTIMVSGEGKVLVKPDIAVVNIGVIKEDADLGKVQQNTAEIMGQLAKFLKENKVDEKDIKTTSYSISPRYDYKEGEQKLRGYEVFQNLEVKIRDLGKVGAVLSGAAARGANQVGSLTFSVDDPKKAKEEARAIAIKDAREKAGRLSADLGVSLKKIVNYGESGGGGPQPIYAQADFGFGKGGGFPVPAPSGENEIIITVNLTYEIK</sequence>
<keyword evidence="1" id="KW-0472">Membrane</keyword>
<evidence type="ECO:0000313" key="2">
    <source>
        <dbReference type="EMBL" id="KKT56845.1"/>
    </source>
</evidence>
<dbReference type="Gene3D" id="3.30.70.2970">
    <property type="entry name" value="Protein of unknown function (DUF541), domain 2"/>
    <property type="match status" value="1"/>
</dbReference>
<accession>A0A0G1IC97</accession>
<reference evidence="2 3" key="1">
    <citation type="journal article" date="2015" name="Nature">
        <title>rRNA introns, odd ribosomes, and small enigmatic genomes across a large radiation of phyla.</title>
        <authorList>
            <person name="Brown C.T."/>
            <person name="Hug L.A."/>
            <person name="Thomas B.C."/>
            <person name="Sharon I."/>
            <person name="Castelle C.J."/>
            <person name="Singh A."/>
            <person name="Wilkins M.J."/>
            <person name="Williams K.H."/>
            <person name="Banfield J.F."/>
        </authorList>
    </citation>
    <scope>NUCLEOTIDE SEQUENCE [LARGE SCALE GENOMIC DNA]</scope>
</reference>